<protein>
    <submittedName>
        <fullName evidence="1">Uncharacterized protein</fullName>
    </submittedName>
</protein>
<comment type="caution">
    <text evidence="1">The sequence shown here is derived from an EMBL/GenBank/DDBJ whole genome shotgun (WGS) entry which is preliminary data.</text>
</comment>
<dbReference type="Proteomes" id="UP001229421">
    <property type="component" value="Unassembled WGS sequence"/>
</dbReference>
<proteinExistence type="predicted"/>
<reference evidence="1" key="1">
    <citation type="journal article" date="2023" name="bioRxiv">
        <title>Improved chromosome-level genome assembly for marigold (Tagetes erecta).</title>
        <authorList>
            <person name="Jiang F."/>
            <person name="Yuan L."/>
            <person name="Wang S."/>
            <person name="Wang H."/>
            <person name="Xu D."/>
            <person name="Wang A."/>
            <person name="Fan W."/>
        </authorList>
    </citation>
    <scope>NUCLEOTIDE SEQUENCE</scope>
    <source>
        <strain evidence="1">WSJ</strain>
        <tissue evidence="1">Leaf</tissue>
    </source>
</reference>
<sequence>MPITFFAIVNQKNVYTLFLPPVVKRLVKSFKIPVGILKLYYEDTFFEVMLHESNDHYFLLEGWERILDYLNLTLMGIVLFNFDEKWTRFSFSFIHANRKYSLGNTFVHFMEKKIPKGVKIPRNFIKRFFSDSSPKNSVPDEEVDDEFMSFVDTPPGFTKKSVLHEWRSFMRLYGLSRGVPCQFVWFRLANVLNVSRLD</sequence>
<keyword evidence="2" id="KW-1185">Reference proteome</keyword>
<dbReference type="AlphaFoldDB" id="A0AAD8LL86"/>
<name>A0AAD8LL86_TARER</name>
<organism evidence="1 2">
    <name type="scientific">Tagetes erecta</name>
    <name type="common">African marigold</name>
    <dbReference type="NCBI Taxonomy" id="13708"/>
    <lineage>
        <taxon>Eukaryota</taxon>
        <taxon>Viridiplantae</taxon>
        <taxon>Streptophyta</taxon>
        <taxon>Embryophyta</taxon>
        <taxon>Tracheophyta</taxon>
        <taxon>Spermatophyta</taxon>
        <taxon>Magnoliopsida</taxon>
        <taxon>eudicotyledons</taxon>
        <taxon>Gunneridae</taxon>
        <taxon>Pentapetalae</taxon>
        <taxon>asterids</taxon>
        <taxon>campanulids</taxon>
        <taxon>Asterales</taxon>
        <taxon>Asteraceae</taxon>
        <taxon>Asteroideae</taxon>
        <taxon>Heliantheae alliance</taxon>
        <taxon>Tageteae</taxon>
        <taxon>Tagetes</taxon>
    </lineage>
</organism>
<evidence type="ECO:0000313" key="2">
    <source>
        <dbReference type="Proteomes" id="UP001229421"/>
    </source>
</evidence>
<dbReference type="EMBL" id="JAUHHV010000001">
    <property type="protein sequence ID" value="KAK1440906.1"/>
    <property type="molecule type" value="Genomic_DNA"/>
</dbReference>
<accession>A0AAD8LL86</accession>
<gene>
    <name evidence="1" type="ORF">QVD17_06739</name>
</gene>
<evidence type="ECO:0000313" key="1">
    <source>
        <dbReference type="EMBL" id="KAK1440906.1"/>
    </source>
</evidence>